<protein>
    <submittedName>
        <fullName evidence="2">Uncharacterized protein</fullName>
    </submittedName>
</protein>
<accession>A0A9X4KGK1</accession>
<dbReference type="AlphaFoldDB" id="A0A9X4KGK1"/>
<proteinExistence type="predicted"/>
<comment type="caution">
    <text evidence="2">The sequence shown here is derived from an EMBL/GenBank/DDBJ whole genome shotgun (WGS) entry which is preliminary data.</text>
</comment>
<keyword evidence="1" id="KW-0472">Membrane</keyword>
<keyword evidence="1" id="KW-1133">Transmembrane helix</keyword>
<name>A0A9X4KGK1_9BACL</name>
<keyword evidence="1" id="KW-0812">Transmembrane</keyword>
<sequence>MNGEGDRRRSDRGRAAERIDGYLRAAVLVGAILLVITQLLLRVPEIRTLIVPGERAEGIPYEAG</sequence>
<reference evidence="2 3" key="1">
    <citation type="submission" date="2022-10" db="EMBL/GenBank/DDBJ databases">
        <title>Comparative genomic analysis of Cohnella hashimotonis sp. nov., isolated from the International Space Station.</title>
        <authorList>
            <person name="Simpson A."/>
            <person name="Venkateswaran K."/>
        </authorList>
    </citation>
    <scope>NUCLEOTIDE SEQUENCE [LARGE SCALE GENOMIC DNA]</scope>
    <source>
        <strain evidence="2 3">DSM 18997</strain>
    </source>
</reference>
<dbReference type="RefSeq" id="WP_277563603.1">
    <property type="nucleotide sequence ID" value="NZ_JAPDHZ010000002.1"/>
</dbReference>
<evidence type="ECO:0000313" key="3">
    <source>
        <dbReference type="Proteomes" id="UP001153387"/>
    </source>
</evidence>
<dbReference type="Proteomes" id="UP001153387">
    <property type="component" value="Unassembled WGS sequence"/>
</dbReference>
<dbReference type="EMBL" id="JAPDHZ010000002">
    <property type="protein sequence ID" value="MDG0789692.1"/>
    <property type="molecule type" value="Genomic_DNA"/>
</dbReference>
<feature type="transmembrane region" description="Helical" evidence="1">
    <location>
        <begin position="21"/>
        <end position="41"/>
    </location>
</feature>
<evidence type="ECO:0000256" key="1">
    <source>
        <dbReference type="SAM" id="Phobius"/>
    </source>
</evidence>
<gene>
    <name evidence="2" type="ORF">OMP38_01635</name>
</gene>
<evidence type="ECO:0000313" key="2">
    <source>
        <dbReference type="EMBL" id="MDG0789692.1"/>
    </source>
</evidence>
<keyword evidence="3" id="KW-1185">Reference proteome</keyword>
<organism evidence="2 3">
    <name type="scientific">Cohnella ginsengisoli</name>
    <dbReference type="NCBI Taxonomy" id="425004"/>
    <lineage>
        <taxon>Bacteria</taxon>
        <taxon>Bacillati</taxon>
        <taxon>Bacillota</taxon>
        <taxon>Bacilli</taxon>
        <taxon>Bacillales</taxon>
        <taxon>Paenibacillaceae</taxon>
        <taxon>Cohnella</taxon>
    </lineage>
</organism>